<dbReference type="Proteomes" id="UP001172680">
    <property type="component" value="Unassembled WGS sequence"/>
</dbReference>
<evidence type="ECO:0000313" key="1">
    <source>
        <dbReference type="EMBL" id="KAJ9635871.1"/>
    </source>
</evidence>
<proteinExistence type="predicted"/>
<keyword evidence="2" id="KW-1185">Reference proteome</keyword>
<name>A0ACC2YKW1_9PEZI</name>
<sequence length="754" mass="82425">MAVDEFFSSETDSLTLPTKSFYPVRIPIAHFQLRHYISSPEPDHLYYSSGEDVYCLNTATGKRTHIATLPFEARCTASGYGWICVGGESHGHFAAIKLDGAASLQADVDSLLPLEFGGPVRRPLLSPRVKLERIGDEIVNSISIHRLEEEDEGENIVAVLTNNDKTVRIYSLTHGLETTVLDLPFCINHATISPDGQLLIAVGDYHQAYFFQRVDRRQTRNSAKGQAPGSPSTAPEWANISVVQLYVPSSGTLTTGYFTTAWSPSGALVAVGSECGYITVFDAELLVSSEWGEDAIVQIIRSSRPDTQNGPGAIRTMLFSPQPWDLLIWSEDQGRICVADIRTGLRTKQVIQLDPREEGLRRIEVSDLPDDMPAHQLEQRVLDQEANFIRRYRRALDDEGISAAVNHATEYLETSIERRRLRAQAGVVESDNDPHGLTEQERSILEALRVTRQREEARSNGVIPRSINYTSANNHGPPETRRSARTSLTDLAALARVPSQSAPGAGLALPSLGSIREFLRDRHLDTPPPDDRSYQPRRQASVTLGDGSTAQGAPRTTSTAARLGDAQAPTDAWRAISDAMTRSPATIPATPTTTTSSSNTAAPTLPPYPNPQSDAARTSPPRTYGDARVLRQLIRQQELLRAHINATDPGARLDPPVASSSSALPSSLSNLTVTAATTLDPRSTLGMGAASYSNVWAQRRMRLGHHLDARDGVRTAGLAMNEDGRTLWVGTEEGIFEIGINVRERMRFGAVVPR</sequence>
<gene>
    <name evidence="1" type="ORF">H2199_008224</name>
</gene>
<dbReference type="EMBL" id="JAPDRP010000026">
    <property type="protein sequence ID" value="KAJ9635871.1"/>
    <property type="molecule type" value="Genomic_DNA"/>
</dbReference>
<reference evidence="1" key="1">
    <citation type="submission" date="2022-10" db="EMBL/GenBank/DDBJ databases">
        <title>Culturing micro-colonial fungi from biological soil crusts in the Mojave desert and describing Neophaeococcomyces mojavensis, and introducing the new genera and species Taxawa tesnikishii.</title>
        <authorList>
            <person name="Kurbessoian T."/>
            <person name="Stajich J.E."/>
        </authorList>
    </citation>
    <scope>NUCLEOTIDE SEQUENCE</scope>
    <source>
        <strain evidence="1">JES_115</strain>
    </source>
</reference>
<evidence type="ECO:0000313" key="2">
    <source>
        <dbReference type="Proteomes" id="UP001172680"/>
    </source>
</evidence>
<protein>
    <submittedName>
        <fullName evidence="1">Uncharacterized protein</fullName>
    </submittedName>
</protein>
<accession>A0ACC2YKW1</accession>
<comment type="caution">
    <text evidence="1">The sequence shown here is derived from an EMBL/GenBank/DDBJ whole genome shotgun (WGS) entry which is preliminary data.</text>
</comment>
<organism evidence="1 2">
    <name type="scientific">Coniosporium tulheliwenetii</name>
    <dbReference type="NCBI Taxonomy" id="3383036"/>
    <lineage>
        <taxon>Eukaryota</taxon>
        <taxon>Fungi</taxon>
        <taxon>Dikarya</taxon>
        <taxon>Ascomycota</taxon>
        <taxon>Pezizomycotina</taxon>
        <taxon>Dothideomycetes</taxon>
        <taxon>Dothideomycetes incertae sedis</taxon>
        <taxon>Coniosporium</taxon>
    </lineage>
</organism>